<proteinExistence type="predicted"/>
<reference evidence="1" key="1">
    <citation type="journal article" date="2021" name="New Phytol.">
        <title>Evolutionary innovations through gain and loss of genes in the ectomycorrhizal Boletales.</title>
        <authorList>
            <person name="Wu G."/>
            <person name="Miyauchi S."/>
            <person name="Morin E."/>
            <person name="Kuo A."/>
            <person name="Drula E."/>
            <person name="Varga T."/>
            <person name="Kohler A."/>
            <person name="Feng B."/>
            <person name="Cao Y."/>
            <person name="Lipzen A."/>
            <person name="Daum C."/>
            <person name="Hundley H."/>
            <person name="Pangilinan J."/>
            <person name="Johnson J."/>
            <person name="Barry K."/>
            <person name="LaButti K."/>
            <person name="Ng V."/>
            <person name="Ahrendt S."/>
            <person name="Min B."/>
            <person name="Choi I.G."/>
            <person name="Park H."/>
            <person name="Plett J.M."/>
            <person name="Magnuson J."/>
            <person name="Spatafora J.W."/>
            <person name="Nagy L.G."/>
            <person name="Henrissat B."/>
            <person name="Grigoriev I.V."/>
            <person name="Yang Z.L."/>
            <person name="Xu J."/>
            <person name="Martin F.M."/>
        </authorList>
    </citation>
    <scope>NUCLEOTIDE SEQUENCE</scope>
    <source>
        <strain evidence="1">KUC20120723A-06</strain>
    </source>
</reference>
<evidence type="ECO:0000313" key="1">
    <source>
        <dbReference type="EMBL" id="KAH7924975.1"/>
    </source>
</evidence>
<comment type="caution">
    <text evidence="1">The sequence shown here is derived from an EMBL/GenBank/DDBJ whole genome shotgun (WGS) entry which is preliminary data.</text>
</comment>
<protein>
    <submittedName>
        <fullName evidence="1">Uncharacterized protein</fullName>
    </submittedName>
</protein>
<evidence type="ECO:0000313" key="2">
    <source>
        <dbReference type="Proteomes" id="UP000790709"/>
    </source>
</evidence>
<keyword evidence="2" id="KW-1185">Reference proteome</keyword>
<dbReference type="Proteomes" id="UP000790709">
    <property type="component" value="Unassembled WGS sequence"/>
</dbReference>
<accession>A0ACB8BGM4</accession>
<name>A0ACB8BGM4_9AGAM</name>
<dbReference type="EMBL" id="MU266412">
    <property type="protein sequence ID" value="KAH7924975.1"/>
    <property type="molecule type" value="Genomic_DNA"/>
</dbReference>
<organism evidence="1 2">
    <name type="scientific">Leucogyrophana mollusca</name>
    <dbReference type="NCBI Taxonomy" id="85980"/>
    <lineage>
        <taxon>Eukaryota</taxon>
        <taxon>Fungi</taxon>
        <taxon>Dikarya</taxon>
        <taxon>Basidiomycota</taxon>
        <taxon>Agaricomycotina</taxon>
        <taxon>Agaricomycetes</taxon>
        <taxon>Agaricomycetidae</taxon>
        <taxon>Boletales</taxon>
        <taxon>Boletales incertae sedis</taxon>
        <taxon>Leucogyrophana</taxon>
    </lineage>
</organism>
<gene>
    <name evidence="1" type="ORF">BV22DRAFT_1105190</name>
</gene>
<sequence length="282" mass="30314">MKALNTGVNSARGGHMNIRGRKPQSNSAPYGGGSTPKHPLTHFISLPIGHHALLRDSISAFTGGLLQSAAPLPGLDKSIVIAPRRLHFTLGVMSLVDPAKTGHAVSSGMKTLPDALSLLSTLKPRIIELMQSHPLRVPLNSMNIMKPDGGDPDKAHVLWLGPDFNTDDARRLKAVGELVNKAFVDSGFVLDRRPLKLHCTVINTSHRRPRPKGARQPFSYKALLTSTGGQAILRQPSGQLDYCHPVKVDFGSWEVDEVQICEMGSCGPEGEYVSCGGCSLVP</sequence>